<evidence type="ECO:0000313" key="2">
    <source>
        <dbReference type="Proteomes" id="UP001596380"/>
    </source>
</evidence>
<dbReference type="RefSeq" id="WP_160823913.1">
    <property type="nucleotide sequence ID" value="NZ_JBHSXE010000001.1"/>
</dbReference>
<comment type="caution">
    <text evidence="1">The sequence shown here is derived from an EMBL/GenBank/DDBJ whole genome shotgun (WGS) entry which is preliminary data.</text>
</comment>
<reference evidence="2" key="1">
    <citation type="journal article" date="2019" name="Int. J. Syst. Evol. Microbiol.">
        <title>The Global Catalogue of Microorganisms (GCM) 10K type strain sequencing project: providing services to taxonomists for standard genome sequencing and annotation.</title>
        <authorList>
            <consortium name="The Broad Institute Genomics Platform"/>
            <consortium name="The Broad Institute Genome Sequencing Center for Infectious Disease"/>
            <person name="Wu L."/>
            <person name="Ma J."/>
        </authorList>
    </citation>
    <scope>NUCLEOTIDE SEQUENCE [LARGE SCALE GENOMIC DNA]</scope>
    <source>
        <strain evidence="2">JCM 3369</strain>
    </source>
</reference>
<proteinExistence type="predicted"/>
<organism evidence="1 2">
    <name type="scientific">Actinomadura yumaensis</name>
    <dbReference type="NCBI Taxonomy" id="111807"/>
    <lineage>
        <taxon>Bacteria</taxon>
        <taxon>Bacillati</taxon>
        <taxon>Actinomycetota</taxon>
        <taxon>Actinomycetes</taxon>
        <taxon>Streptosporangiales</taxon>
        <taxon>Thermomonosporaceae</taxon>
        <taxon>Actinomadura</taxon>
    </lineage>
</organism>
<dbReference type="Proteomes" id="UP001596380">
    <property type="component" value="Unassembled WGS sequence"/>
</dbReference>
<evidence type="ECO:0008006" key="3">
    <source>
        <dbReference type="Google" id="ProtNLM"/>
    </source>
</evidence>
<name>A0ABW2CDJ0_9ACTN</name>
<accession>A0ABW2CDJ0</accession>
<evidence type="ECO:0000313" key="1">
    <source>
        <dbReference type="EMBL" id="MFC6879250.1"/>
    </source>
</evidence>
<sequence>MVRLPDRRRSAALLIGTGTYESGQLPDLPSVHNNLVALRGLLTDAERGVFSPELCDLVEDVREPRELGVRIADTARWATDVLLVYFSGHGLLDTRGRLHLAVTASSPATVGYGGLPFERVREEIAGSPAAVRC</sequence>
<keyword evidence="2" id="KW-1185">Reference proteome</keyword>
<protein>
    <recommendedName>
        <fullName evidence="3">Caspase family protein</fullName>
    </recommendedName>
</protein>
<dbReference type="EMBL" id="JBHSXS010000002">
    <property type="protein sequence ID" value="MFC6879250.1"/>
    <property type="molecule type" value="Genomic_DNA"/>
</dbReference>
<gene>
    <name evidence="1" type="ORF">ACFQKB_05675</name>
</gene>